<comment type="similarity">
    <text evidence="7">Belongs to the TANC family.</text>
</comment>
<sequence>MFKAVLKKNRDGGKGSKKEPAGELHIAQQRCLSGGGAPQTHQPGGLHRPYSPEDVFRLSLAKGVSMSLPSSPLLPRQSYMMPSRSSKRSPGPIRKPKYVESPRVPGDAIISELRKVADSKTESSHNAELQAEKEPSSSSSPATQELMTRLGFLLGEGIPGTARIPMEDKNEKKCSVTSQGISPCSSLTSSTASPCTESPCSTLNSNASHSLRHSSSGHSKTPLSHSSPCGTIASPSSTLESKDSGIIATLTSSSENDDRSGSSLEWSKDGSLRSSGQHGLAPSVRADTCSPVAEEDPSGPPETPTPSRTEHPTAGAAGGVAVGPSHPREGPVPYPTAHTSLSLMMPRPNSVAATSSTKLEDLSYLDEQRNTPLRTSIRLPWHSTGGRAPQDSKARFAPYKTVDIMLKPLLFEVPSITTDSVFVGRDWLFQQLEDVMKGDGCEERRGAVVVGNVGFGKTAIISRLVALSCHGGRMRQIASNSPSSSPKNGGDAQSTDLPLSQPPQPTPPPSATNTMRNNSCPSTPEIQRRKEEAVKRLATKVVAYHYCQADNTYTCLVPEFVHSIAALLCRAHQLTAYRELLLKDSYLQSMLSLRSCVQDPMAAFRRGVLEPLANLRKERKIPEEDHIILIDGLNEAEFHKPDYGDTIASFITKIISKFPSWLKLVVTVRVNLLEVTSLLPFSKISLDDFPENKEINTDLNAYIQYRINGSKDIMNNISLNGKADPIIVGKVSSHLIARSQGSYLYLKLTLDLFERGHLVIKSASYKVVPVSLAELYLLQCNMKFMTQSAFERSLPILNVALASLHPMMDEQLFQAINAGAVRGELPWDDFQQHMETLSCFLIKRRDKTRMFCHPSFREWLVWRADGESTNFLCDPRSGHALMAFMLSRQEGKLNRQQTMELGHHILKAHIFKGLSKKTGVSSSVLQALWISCSADGLSAALASLRNLYTPNVKVSRLLMLGGANVNYRTEVLNNGPVLCVQSHLGHQEMAGLLLEFGATLDVVSENGMSPLCFASAAGHLGLVSLLCKRGAKVDHVDKSGQCALVHAALRGHPDIIQYLLELEWTPEGQQQNCSLKNKALQQALIAASSMGHTQVVRGLLGLNNEHAVQIDGQDTLWGETALTVSAGRGKMDVCGFLLEQGAMVQQINRRGVSPLFCAVRQGLWQIAELLLQHGADVNISDKQGRTLLMVAACEGHLSTADFLLSKGALLTSMDKEGLTPLSWACLKGHKNVVQFLVEKGAVIDHTDKNGRTPLDLAAFYGDASIVHYLVERGAVIEHVDYSGMRPLDRAIGCRNTSVVVTLLKKGAKLGYRTSPYDRSGNAAWAMATSKPDILIILLQKLMEEGNLLYKKGKMKEAAQRYQYALRKFPREGFGDDLKAFKELRVSLYLNLSRCRRKTNDFGLAEEFATKALELKPKSYEAYYARARAKRSSRQFTAAMADLHEAARLCPNNREIRRLLARVEEECKQMQRSTTQGKPQGATSSSNQGPANHDSEHKHEEGEEEEVSGHSMTVRGLDGQNTLGMNDMEGEGTFQSQHSDRRGERGEPLPQNIYSINRTLPDTLSLTTQQQSTRPGSPPSCPSGPGRLSHHHYPPREPREPTKQAQIVKTNQHMSSLQAGGRSSGAKSQYAPSSPLPSRHMSSMLKPGGLGIDISPLPPPPDEPVYGEQRLSMAAASQNMAMGHHCERDSESLHSAQASYSSQDRLSAHSVSSLDALTSGSLQDPLNAAGPGQERRKESGVNGVSQALSQGGDGNIRVSSSTSSLASSSSLSESSKLQGPDVRTKTTTDKAKQGQNQGGTSEWKPRPFMGIMDKKARFLQQQQQMQRELLQQEQLQREQLQRQQLQRQQLQRQQLQRQQLQQQQLQQQQLQQQQLQQQQLQQQQHQGLQNHPGLQPVTGALRSWQSHLSDGLVSHTMSAMGLQAAGVNCEPPYAKIGSTYHEQLKAPSQGAMGSLQNGMHSNEFAEKLCQASTCYKESKPSLAMPSHTFVDSKPKQPSLVRENPAIHVASMKPKRSFIESNV</sequence>
<feature type="compositionally biased region" description="Polar residues" evidence="11">
    <location>
        <begin position="221"/>
        <end position="239"/>
    </location>
</feature>
<evidence type="ECO:0000313" key="14">
    <source>
        <dbReference type="Proteomes" id="UP001652741"/>
    </source>
</evidence>
<name>A0A1S3PMR7_SALSA</name>
<dbReference type="InterPro" id="IPR058018">
    <property type="entry name" value="AAA_lid_TANC1/2"/>
</dbReference>
<evidence type="ECO:0000256" key="11">
    <source>
        <dbReference type="SAM" id="MobiDB-lite"/>
    </source>
</evidence>
<dbReference type="SMART" id="SM00248">
    <property type="entry name" value="ANK"/>
    <property type="match status" value="10"/>
</dbReference>
<dbReference type="Proteomes" id="UP001652741">
    <property type="component" value="Chromosome ssa25"/>
</dbReference>
<dbReference type="SUPFAM" id="SSF48403">
    <property type="entry name" value="Ankyrin repeat"/>
    <property type="match status" value="1"/>
</dbReference>
<reference evidence="15 16" key="1">
    <citation type="submission" date="2025-05" db="UniProtKB">
        <authorList>
            <consortium name="RefSeq"/>
        </authorList>
    </citation>
    <scope>IDENTIFICATION</scope>
</reference>
<evidence type="ECO:0000256" key="9">
    <source>
        <dbReference type="PROSITE-ProRule" id="PRU00339"/>
    </source>
</evidence>
<dbReference type="InterPro" id="IPR036770">
    <property type="entry name" value="Ankyrin_rpt-contain_sf"/>
</dbReference>
<protein>
    <submittedName>
        <fullName evidence="15 16">Protein TANC1-like isoform X1</fullName>
    </submittedName>
</protein>
<feature type="compositionally biased region" description="Low complexity" evidence="11">
    <location>
        <begin position="1758"/>
        <end position="1774"/>
    </location>
</feature>
<feature type="compositionally biased region" description="Polar residues" evidence="11">
    <location>
        <begin position="1602"/>
        <end position="1617"/>
    </location>
</feature>
<keyword evidence="1" id="KW-0597">Phosphoprotein</keyword>
<evidence type="ECO:0000259" key="13">
    <source>
        <dbReference type="Pfam" id="PF25521"/>
    </source>
</evidence>
<evidence type="ECO:0000256" key="10">
    <source>
        <dbReference type="SAM" id="Coils"/>
    </source>
</evidence>
<feature type="repeat" description="ANK" evidence="8">
    <location>
        <begin position="1117"/>
        <end position="1149"/>
    </location>
</feature>
<dbReference type="RefSeq" id="XP_045563620.1">
    <property type="nucleotide sequence ID" value="XM_045707664.1"/>
</dbReference>
<dbReference type="Gene3D" id="1.25.40.10">
    <property type="entry name" value="Tetratricopeptide repeat domain"/>
    <property type="match status" value="1"/>
</dbReference>
<dbReference type="RefSeq" id="XP_045563619.1">
    <property type="nucleotide sequence ID" value="XM_045707663.1"/>
</dbReference>
<evidence type="ECO:0000313" key="16">
    <source>
        <dbReference type="RefSeq" id="XP_014028600.2"/>
    </source>
</evidence>
<dbReference type="InterPro" id="IPR002110">
    <property type="entry name" value="Ankyrin_rpt"/>
</dbReference>
<feature type="compositionally biased region" description="Basic and acidic residues" evidence="11">
    <location>
        <begin position="1781"/>
        <end position="1791"/>
    </location>
</feature>
<evidence type="ECO:0000256" key="7">
    <source>
        <dbReference type="ARBA" id="ARBA00038259"/>
    </source>
</evidence>
<dbReference type="SMART" id="SM00028">
    <property type="entry name" value="TPR"/>
    <property type="match status" value="3"/>
</dbReference>
<feature type="compositionally biased region" description="Low complexity" evidence="11">
    <location>
        <begin position="205"/>
        <end position="219"/>
    </location>
</feature>
<comment type="subcellular location">
    <subcellularLocation>
        <location evidence="6">Postsynapse</location>
    </subcellularLocation>
</comment>
<feature type="compositionally biased region" description="Low complexity" evidence="11">
    <location>
        <begin position="182"/>
        <end position="196"/>
    </location>
</feature>
<feature type="compositionally biased region" description="Basic and acidic residues" evidence="11">
    <location>
        <begin position="256"/>
        <end position="271"/>
    </location>
</feature>
<evidence type="ECO:0000256" key="6">
    <source>
        <dbReference type="ARBA" id="ARBA00034110"/>
    </source>
</evidence>
<feature type="domain" description="TANC1/2-like AAA+ ATPase lid" evidence="12">
    <location>
        <begin position="686"/>
        <end position="781"/>
    </location>
</feature>
<dbReference type="Pfam" id="PF12796">
    <property type="entry name" value="Ank_2"/>
    <property type="match status" value="2"/>
</dbReference>
<feature type="repeat" description="ANK" evidence="8">
    <location>
        <begin position="1006"/>
        <end position="1038"/>
    </location>
</feature>
<dbReference type="Pfam" id="PF25521">
    <property type="entry name" value="WHD_TANC1"/>
    <property type="match status" value="1"/>
</dbReference>
<dbReference type="PROSITE" id="PS50297">
    <property type="entry name" value="ANK_REP_REGION"/>
    <property type="match status" value="5"/>
</dbReference>
<dbReference type="Pfam" id="PF25520">
    <property type="entry name" value="AAA_lid_TANC1"/>
    <property type="match status" value="1"/>
</dbReference>
<feature type="compositionally biased region" description="Polar residues" evidence="11">
    <location>
        <begin position="511"/>
        <end position="525"/>
    </location>
</feature>
<feature type="compositionally biased region" description="Pro residues" evidence="11">
    <location>
        <begin position="500"/>
        <end position="510"/>
    </location>
</feature>
<feature type="repeat" description="ANK" evidence="8">
    <location>
        <begin position="1249"/>
        <end position="1281"/>
    </location>
</feature>
<feature type="repeat" description="ANK" evidence="8">
    <location>
        <begin position="1183"/>
        <end position="1215"/>
    </location>
</feature>
<feature type="repeat" description="TPR" evidence="9">
    <location>
        <begin position="1338"/>
        <end position="1371"/>
    </location>
</feature>
<dbReference type="InterPro" id="IPR011990">
    <property type="entry name" value="TPR-like_helical_dom_sf"/>
</dbReference>
<dbReference type="GO" id="GO:0098794">
    <property type="term" value="C:postsynapse"/>
    <property type="evidence" value="ECO:0007669"/>
    <property type="project" value="UniProtKB-SubCell"/>
</dbReference>
<keyword evidence="3 9" id="KW-0802">TPR repeat</keyword>
<gene>
    <name evidence="15 16 17 18" type="primary">LOC106586176</name>
</gene>
<evidence type="ECO:0000259" key="12">
    <source>
        <dbReference type="Pfam" id="PF25520"/>
    </source>
</evidence>
<feature type="coiled-coil region" evidence="10">
    <location>
        <begin position="1817"/>
        <end position="1882"/>
    </location>
</feature>
<dbReference type="PANTHER" id="PTHR24166">
    <property type="entry name" value="ROLLING PEBBLES, ISOFORM B"/>
    <property type="match status" value="1"/>
</dbReference>
<evidence type="ECO:0000256" key="8">
    <source>
        <dbReference type="PROSITE-ProRule" id="PRU00023"/>
    </source>
</evidence>
<feature type="compositionally biased region" description="Polar residues" evidence="11">
    <location>
        <begin position="1469"/>
        <end position="1489"/>
    </location>
</feature>
<dbReference type="InterPro" id="IPR019734">
    <property type="entry name" value="TPR_rpt"/>
</dbReference>
<proteinExistence type="inferred from homology"/>
<feature type="repeat" description="ANK" evidence="8">
    <location>
        <begin position="1150"/>
        <end position="1182"/>
    </location>
</feature>
<feature type="compositionally biased region" description="Basic and acidic residues" evidence="11">
    <location>
        <begin position="1537"/>
        <end position="1546"/>
    </location>
</feature>
<feature type="region of interest" description="Disordered" evidence="11">
    <location>
        <begin position="1"/>
        <end position="51"/>
    </location>
</feature>
<feature type="compositionally biased region" description="Low complexity" evidence="11">
    <location>
        <begin position="1565"/>
        <end position="1574"/>
    </location>
</feature>
<dbReference type="PaxDb" id="8030-ENSSSAP00000112482"/>
<organism evidence="14 15">
    <name type="scientific">Salmo salar</name>
    <name type="common">Atlantic salmon</name>
    <dbReference type="NCBI Taxonomy" id="8030"/>
    <lineage>
        <taxon>Eukaryota</taxon>
        <taxon>Metazoa</taxon>
        <taxon>Chordata</taxon>
        <taxon>Craniata</taxon>
        <taxon>Vertebrata</taxon>
        <taxon>Euteleostomi</taxon>
        <taxon>Actinopterygii</taxon>
        <taxon>Neopterygii</taxon>
        <taxon>Teleostei</taxon>
        <taxon>Protacanthopterygii</taxon>
        <taxon>Salmoniformes</taxon>
        <taxon>Salmonidae</taxon>
        <taxon>Salmoninae</taxon>
        <taxon>Salmo</taxon>
    </lineage>
</organism>
<evidence type="ECO:0000313" key="15">
    <source>
        <dbReference type="RefSeq" id="XP_014028599.2"/>
    </source>
</evidence>
<feature type="compositionally biased region" description="Low complexity" evidence="11">
    <location>
        <begin position="479"/>
        <end position="499"/>
    </location>
</feature>
<evidence type="ECO:0000313" key="18">
    <source>
        <dbReference type="RefSeq" id="XP_045563620.1"/>
    </source>
</evidence>
<dbReference type="RefSeq" id="XP_014028600.2">
    <property type="nucleotide sequence ID" value="XM_014173125.2"/>
</dbReference>
<dbReference type="PROSITE" id="PS50088">
    <property type="entry name" value="ANK_REPEAT"/>
    <property type="match status" value="6"/>
</dbReference>
<dbReference type="GeneID" id="106586176"/>
<dbReference type="PRINTS" id="PR01415">
    <property type="entry name" value="ANKYRIN"/>
</dbReference>
<dbReference type="RefSeq" id="XP_014028599.2">
    <property type="nucleotide sequence ID" value="XM_014173124.2"/>
</dbReference>
<dbReference type="Bgee" id="ENSSSAG00000078739">
    <property type="expression patterns" value="Expressed in notochord and 15 other cell types or tissues"/>
</dbReference>
<feature type="region of interest" description="Disordered" evidence="11">
    <location>
        <begin position="1565"/>
        <end position="1700"/>
    </location>
</feature>
<dbReference type="InterPro" id="IPR050889">
    <property type="entry name" value="Dendritic_Spine_Reg/Scaffold"/>
</dbReference>
<dbReference type="InterPro" id="IPR058056">
    <property type="entry name" value="WH_TANC1/2"/>
</dbReference>
<evidence type="ECO:0000256" key="2">
    <source>
        <dbReference type="ARBA" id="ARBA00022737"/>
    </source>
</evidence>
<feature type="region of interest" description="Disordered" evidence="11">
    <location>
        <begin position="1716"/>
        <end position="1806"/>
    </location>
</feature>
<feature type="domain" description="TANC1/2-like winged helix" evidence="13">
    <location>
        <begin position="783"/>
        <end position="935"/>
    </location>
</feature>
<feature type="compositionally biased region" description="Basic and acidic residues" evidence="11">
    <location>
        <begin position="112"/>
        <end position="135"/>
    </location>
</feature>
<feature type="compositionally biased region" description="Basic and acidic residues" evidence="11">
    <location>
        <begin position="165"/>
        <end position="174"/>
    </location>
</feature>
<dbReference type="SUPFAM" id="SSF48452">
    <property type="entry name" value="TPR-like"/>
    <property type="match status" value="1"/>
</dbReference>
<evidence type="ECO:0000256" key="5">
    <source>
        <dbReference type="ARBA" id="ARBA00023043"/>
    </source>
</evidence>
<feature type="compositionally biased region" description="Basic and acidic residues" evidence="11">
    <location>
        <begin position="8"/>
        <end position="22"/>
    </location>
</feature>
<dbReference type="Gene3D" id="1.25.40.20">
    <property type="entry name" value="Ankyrin repeat-containing domain"/>
    <property type="match status" value="3"/>
</dbReference>
<keyword evidence="10" id="KW-0175">Coiled coil</keyword>
<dbReference type="STRING" id="8030.ENSSSAP00000112482"/>
<keyword evidence="4" id="KW-0770">Synapse</keyword>
<dbReference type="PROSITE" id="PS50005">
    <property type="entry name" value="TPR"/>
    <property type="match status" value="2"/>
</dbReference>
<evidence type="ECO:0000256" key="3">
    <source>
        <dbReference type="ARBA" id="ARBA00022803"/>
    </source>
</evidence>
<evidence type="ECO:0000256" key="4">
    <source>
        <dbReference type="ARBA" id="ARBA00023018"/>
    </source>
</evidence>
<keyword evidence="5 8" id="KW-0040">ANK repeat</keyword>
<dbReference type="InterPro" id="IPR027417">
    <property type="entry name" value="P-loop_NTPase"/>
</dbReference>
<keyword evidence="2" id="KW-0677">Repeat</keyword>
<accession>A0A1S3PMR7</accession>
<keyword evidence="14" id="KW-1185">Reference proteome</keyword>
<feature type="region of interest" description="Disordered" evidence="11">
    <location>
        <begin position="1466"/>
        <end position="1551"/>
    </location>
</feature>
<dbReference type="PANTHER" id="PTHR24166:SF23">
    <property type="entry name" value="PROTEIN TANC1"/>
    <property type="match status" value="1"/>
</dbReference>
<evidence type="ECO:0000256" key="1">
    <source>
        <dbReference type="ARBA" id="ARBA00022553"/>
    </source>
</evidence>
<evidence type="ECO:0000313" key="17">
    <source>
        <dbReference type="RefSeq" id="XP_045563619.1"/>
    </source>
</evidence>
<feature type="repeat" description="ANK" evidence="8">
    <location>
        <begin position="1216"/>
        <end position="1248"/>
    </location>
</feature>
<feature type="region of interest" description="Disordered" evidence="11">
    <location>
        <begin position="66"/>
        <end position="341"/>
    </location>
</feature>
<dbReference type="Pfam" id="PF00023">
    <property type="entry name" value="Ank"/>
    <property type="match status" value="1"/>
</dbReference>
<feature type="region of interest" description="Disordered" evidence="11">
    <location>
        <begin position="475"/>
        <end position="528"/>
    </location>
</feature>
<feature type="repeat" description="TPR" evidence="9">
    <location>
        <begin position="1385"/>
        <end position="1418"/>
    </location>
</feature>
<dbReference type="KEGG" id="sasa:106586176"/>
<dbReference type="SUPFAM" id="SSF52540">
    <property type="entry name" value="P-loop containing nucleoside triphosphate hydrolases"/>
    <property type="match status" value="1"/>
</dbReference>